<accession>A0A263BUV7</accession>
<dbReference type="AlphaFoldDB" id="A0A263BUV7"/>
<reference evidence="3" key="1">
    <citation type="submission" date="2017-08" db="EMBL/GenBank/DDBJ databases">
        <authorList>
            <person name="Huang Z."/>
        </authorList>
    </citation>
    <scope>NUCLEOTIDE SEQUENCE [LARGE SCALE GENOMIC DNA]</scope>
    <source>
        <strain evidence="3">SA5d-4</strain>
    </source>
</reference>
<feature type="transmembrane region" description="Helical" evidence="1">
    <location>
        <begin position="69"/>
        <end position="87"/>
    </location>
</feature>
<name>A0A263BUV7_9BACI</name>
<keyword evidence="1" id="KW-0472">Membrane</keyword>
<dbReference type="Proteomes" id="UP000217083">
    <property type="component" value="Unassembled WGS sequence"/>
</dbReference>
<evidence type="ECO:0000313" key="2">
    <source>
        <dbReference type="EMBL" id="OZM57531.1"/>
    </source>
</evidence>
<reference evidence="2 3" key="2">
    <citation type="submission" date="2017-09" db="EMBL/GenBank/DDBJ databases">
        <title>Bacillus patelloidae sp. nov., isolated from the intestinal tract of a marine limpet.</title>
        <authorList>
            <person name="Liu R."/>
            <person name="Dong C."/>
            <person name="Shao Z."/>
        </authorList>
    </citation>
    <scope>NUCLEOTIDE SEQUENCE [LARGE SCALE GENOMIC DNA]</scope>
    <source>
        <strain evidence="2 3">SA5d-4</strain>
    </source>
</reference>
<protein>
    <submittedName>
        <fullName evidence="2">Uncharacterized protein</fullName>
    </submittedName>
</protein>
<keyword evidence="1" id="KW-1133">Transmembrane helix</keyword>
<evidence type="ECO:0000256" key="1">
    <source>
        <dbReference type="SAM" id="Phobius"/>
    </source>
</evidence>
<evidence type="ECO:0000313" key="3">
    <source>
        <dbReference type="Proteomes" id="UP000217083"/>
    </source>
</evidence>
<gene>
    <name evidence="2" type="ORF">CIB95_03945</name>
</gene>
<feature type="transmembrane region" description="Helical" evidence="1">
    <location>
        <begin position="36"/>
        <end position="57"/>
    </location>
</feature>
<sequence>MNFLQKSHLPFYAPIILFFPQLFLSFQAISKQEAVIVDWLLLVVAIIALLLSGLYVLKSTHNTPKMLGKIYIAVSVGSIIYTLIMVIN</sequence>
<proteinExistence type="predicted"/>
<feature type="transmembrane region" description="Helical" evidence="1">
    <location>
        <begin position="12"/>
        <end position="30"/>
    </location>
</feature>
<comment type="caution">
    <text evidence="2">The sequence shown here is derived from an EMBL/GenBank/DDBJ whole genome shotgun (WGS) entry which is preliminary data.</text>
</comment>
<keyword evidence="3" id="KW-1185">Reference proteome</keyword>
<dbReference type="EMBL" id="NPIA01000002">
    <property type="protein sequence ID" value="OZM57531.1"/>
    <property type="molecule type" value="Genomic_DNA"/>
</dbReference>
<keyword evidence="1" id="KW-0812">Transmembrane</keyword>
<dbReference type="RefSeq" id="WP_094922205.1">
    <property type="nucleotide sequence ID" value="NZ_NPIA01000002.1"/>
</dbReference>
<organism evidence="2 3">
    <name type="scientific">Lottiidibacillus patelloidae</name>
    <dbReference type="NCBI Taxonomy" id="2670334"/>
    <lineage>
        <taxon>Bacteria</taxon>
        <taxon>Bacillati</taxon>
        <taxon>Bacillota</taxon>
        <taxon>Bacilli</taxon>
        <taxon>Bacillales</taxon>
        <taxon>Bacillaceae</taxon>
        <taxon>Lottiidibacillus</taxon>
    </lineage>
</organism>